<dbReference type="Proteomes" id="UP001220610">
    <property type="component" value="Chromosome"/>
</dbReference>
<dbReference type="Gene3D" id="3.40.50.2300">
    <property type="match status" value="1"/>
</dbReference>
<sequence length="249" mass="28334">MIKAIIIEDEQHCVQRLQGLLQQQAPLAVRVVAVAGSVAEGLQAIREHRPQLVFLDIQLQEQTAFDLLGQLEQKDFEIIFTTAYDQYAVPAFRFSALDYLLKPIDPDQLQEALTRITGRQQDHHTAARLDALLHNLKDLQGATKKICVPVMNGLVFVQVSDIIRCQSQVNYTTFYLKDGQTMVVAKTLKEFEGMLNDYNFFRVHNSHLVNIAYIKSYNKGKGGYVVMSDDSEVEVSSRRKEAFLKKLME</sequence>
<name>A0AAJ5WUW7_9BACT</name>
<dbReference type="InterPro" id="IPR046947">
    <property type="entry name" value="LytR-like"/>
</dbReference>
<gene>
    <name evidence="3" type="ORF">P0Y53_06070</name>
</gene>
<dbReference type="Pfam" id="PF04397">
    <property type="entry name" value="LytTR"/>
    <property type="match status" value="1"/>
</dbReference>
<dbReference type="AlphaFoldDB" id="A0AAJ5WUW7"/>
<protein>
    <submittedName>
        <fullName evidence="3">LytTR family DNA-binding domain-containing protein</fullName>
    </submittedName>
</protein>
<dbReference type="Pfam" id="PF00072">
    <property type="entry name" value="Response_reg"/>
    <property type="match status" value="1"/>
</dbReference>
<evidence type="ECO:0000259" key="1">
    <source>
        <dbReference type="SMART" id="SM00448"/>
    </source>
</evidence>
<dbReference type="SMART" id="SM00448">
    <property type="entry name" value="REC"/>
    <property type="match status" value="1"/>
</dbReference>
<evidence type="ECO:0000313" key="3">
    <source>
        <dbReference type="EMBL" id="WEK37062.1"/>
    </source>
</evidence>
<dbReference type="PANTHER" id="PTHR37299">
    <property type="entry name" value="TRANSCRIPTIONAL REGULATOR-RELATED"/>
    <property type="match status" value="1"/>
</dbReference>
<evidence type="ECO:0000259" key="2">
    <source>
        <dbReference type="SMART" id="SM00850"/>
    </source>
</evidence>
<dbReference type="SMART" id="SM00850">
    <property type="entry name" value="LytTR"/>
    <property type="match status" value="1"/>
</dbReference>
<dbReference type="GO" id="GO:0003677">
    <property type="term" value="F:DNA binding"/>
    <property type="evidence" value="ECO:0007669"/>
    <property type="project" value="UniProtKB-KW"/>
</dbReference>
<reference evidence="3" key="1">
    <citation type="submission" date="2023-03" db="EMBL/GenBank/DDBJ databases">
        <title>Andean soil-derived lignocellulolytic bacterial consortium as a source of novel taxa and putative plastic-active enzymes.</title>
        <authorList>
            <person name="Diaz-Garcia L."/>
            <person name="Chuvochina M."/>
            <person name="Feuerriegel G."/>
            <person name="Bunk B."/>
            <person name="Sproer C."/>
            <person name="Streit W.R."/>
            <person name="Rodriguez L.M."/>
            <person name="Overmann J."/>
            <person name="Jimenez D.J."/>
        </authorList>
    </citation>
    <scope>NUCLEOTIDE SEQUENCE</scope>
    <source>
        <strain evidence="3">MAG 7</strain>
    </source>
</reference>
<keyword evidence="3" id="KW-0238">DNA-binding</keyword>
<organism evidence="3 4">
    <name type="scientific">Candidatus Pseudobacter hemicellulosilyticus</name>
    <dbReference type="NCBI Taxonomy" id="3121375"/>
    <lineage>
        <taxon>Bacteria</taxon>
        <taxon>Pseudomonadati</taxon>
        <taxon>Bacteroidota</taxon>
        <taxon>Chitinophagia</taxon>
        <taxon>Chitinophagales</taxon>
        <taxon>Chitinophagaceae</taxon>
        <taxon>Pseudobacter</taxon>
    </lineage>
</organism>
<dbReference type="InterPro" id="IPR007492">
    <property type="entry name" value="LytTR_DNA-bd_dom"/>
</dbReference>
<dbReference type="InterPro" id="IPR011006">
    <property type="entry name" value="CheY-like_superfamily"/>
</dbReference>
<evidence type="ECO:0000313" key="4">
    <source>
        <dbReference type="Proteomes" id="UP001220610"/>
    </source>
</evidence>
<accession>A0AAJ5WUW7</accession>
<dbReference type="InterPro" id="IPR001789">
    <property type="entry name" value="Sig_transdc_resp-reg_receiver"/>
</dbReference>
<feature type="domain" description="HTH LytTR-type" evidence="2">
    <location>
        <begin position="152"/>
        <end position="248"/>
    </location>
</feature>
<dbReference type="PANTHER" id="PTHR37299:SF1">
    <property type="entry name" value="STAGE 0 SPORULATION PROTEIN A HOMOLOG"/>
    <property type="match status" value="1"/>
</dbReference>
<dbReference type="Gene3D" id="2.40.50.1020">
    <property type="entry name" value="LytTr DNA-binding domain"/>
    <property type="match status" value="1"/>
</dbReference>
<dbReference type="EMBL" id="CP119311">
    <property type="protein sequence ID" value="WEK37062.1"/>
    <property type="molecule type" value="Genomic_DNA"/>
</dbReference>
<dbReference type="GO" id="GO:0000156">
    <property type="term" value="F:phosphorelay response regulator activity"/>
    <property type="evidence" value="ECO:0007669"/>
    <property type="project" value="InterPro"/>
</dbReference>
<dbReference type="SUPFAM" id="SSF52172">
    <property type="entry name" value="CheY-like"/>
    <property type="match status" value="1"/>
</dbReference>
<feature type="domain" description="Response regulatory" evidence="1">
    <location>
        <begin position="2"/>
        <end position="113"/>
    </location>
</feature>
<proteinExistence type="predicted"/>